<reference evidence="20 21" key="1">
    <citation type="submission" date="2019-12" db="EMBL/GenBank/DDBJ databases">
        <title>Genomic-based taxomic classification of the family Erythrobacteraceae.</title>
        <authorList>
            <person name="Xu L."/>
        </authorList>
    </citation>
    <scope>NUCLEOTIDE SEQUENCE [LARGE SCALE GENOMIC DNA]</scope>
    <source>
        <strain evidence="20 21">DSM 17792</strain>
    </source>
</reference>
<feature type="binding site" evidence="14">
    <location>
        <position position="783"/>
    </location>
    <ligand>
        <name>substrate</name>
    </ligand>
</feature>
<dbReference type="NCBIfam" id="TIGR01828">
    <property type="entry name" value="pyru_phos_dikin"/>
    <property type="match status" value="1"/>
</dbReference>
<evidence type="ECO:0000256" key="6">
    <source>
        <dbReference type="ARBA" id="ARBA00022679"/>
    </source>
</evidence>
<dbReference type="InterPro" id="IPR008279">
    <property type="entry name" value="PEP-util_enz_mobile_dom"/>
</dbReference>
<dbReference type="Pfam" id="PF02896">
    <property type="entry name" value="PEP-utilizers_C"/>
    <property type="match status" value="1"/>
</dbReference>
<dbReference type="Gene3D" id="3.30.1490.20">
    <property type="entry name" value="ATP-grasp fold, A domain"/>
    <property type="match status" value="1"/>
</dbReference>
<feature type="domain" description="PEP-utilising enzyme C-terminal" evidence="19">
    <location>
        <begin position="533"/>
        <end position="884"/>
    </location>
</feature>
<evidence type="ECO:0000256" key="5">
    <source>
        <dbReference type="ARBA" id="ARBA00020138"/>
    </source>
</evidence>
<dbReference type="InterPro" id="IPR010121">
    <property type="entry name" value="Pyruvate_phosphate_dikinase"/>
</dbReference>
<dbReference type="SUPFAM" id="SSF52009">
    <property type="entry name" value="Phosphohistidine domain"/>
    <property type="match status" value="1"/>
</dbReference>
<evidence type="ECO:0000256" key="8">
    <source>
        <dbReference type="ARBA" id="ARBA00022741"/>
    </source>
</evidence>
<dbReference type="PROSITE" id="PS00370">
    <property type="entry name" value="PEP_ENZYMES_PHOS_SITE"/>
    <property type="match status" value="1"/>
</dbReference>
<evidence type="ECO:0000259" key="18">
    <source>
        <dbReference type="Pfam" id="PF01326"/>
    </source>
</evidence>
<dbReference type="SUPFAM" id="SSF56059">
    <property type="entry name" value="Glutathione synthetase ATP-binding domain-like"/>
    <property type="match status" value="1"/>
</dbReference>
<feature type="domain" description="PEP-utilising enzyme mobile" evidence="17">
    <location>
        <begin position="437"/>
        <end position="518"/>
    </location>
</feature>
<dbReference type="Pfam" id="PF00391">
    <property type="entry name" value="PEP-utilizers"/>
    <property type="match status" value="1"/>
</dbReference>
<name>A0A844XS56_9SPHN</name>
<comment type="caution">
    <text evidence="20">The sequence shown here is derived from an EMBL/GenBank/DDBJ whole genome shotgun (WGS) entry which is preliminary data.</text>
</comment>
<evidence type="ECO:0000259" key="17">
    <source>
        <dbReference type="Pfam" id="PF00391"/>
    </source>
</evidence>
<dbReference type="InterPro" id="IPR002192">
    <property type="entry name" value="PPDK_AMP/ATP-bd"/>
</dbReference>
<evidence type="ECO:0000256" key="16">
    <source>
        <dbReference type="SAM" id="MobiDB-lite"/>
    </source>
</evidence>
<comment type="catalytic activity">
    <reaction evidence="12">
        <text>pyruvate + phosphate + ATP = phosphoenolpyruvate + AMP + diphosphate + H(+)</text>
        <dbReference type="Rhea" id="RHEA:10756"/>
        <dbReference type="ChEBI" id="CHEBI:15361"/>
        <dbReference type="ChEBI" id="CHEBI:15378"/>
        <dbReference type="ChEBI" id="CHEBI:30616"/>
        <dbReference type="ChEBI" id="CHEBI:33019"/>
        <dbReference type="ChEBI" id="CHEBI:43474"/>
        <dbReference type="ChEBI" id="CHEBI:58702"/>
        <dbReference type="ChEBI" id="CHEBI:456215"/>
        <dbReference type="EC" id="2.7.9.1"/>
    </reaction>
</comment>
<feature type="binding site" evidence="14">
    <location>
        <position position="632"/>
    </location>
    <ligand>
        <name>substrate</name>
    </ligand>
</feature>
<dbReference type="InterPro" id="IPR040442">
    <property type="entry name" value="Pyrv_kinase-like_dom_sf"/>
</dbReference>
<evidence type="ECO:0000313" key="21">
    <source>
        <dbReference type="Proteomes" id="UP000448199"/>
    </source>
</evidence>
<keyword evidence="21" id="KW-1185">Reference proteome</keyword>
<feature type="domain" description="Pyruvate phosphate dikinase AMP/ATP-binding" evidence="18">
    <location>
        <begin position="64"/>
        <end position="304"/>
    </location>
</feature>
<keyword evidence="9 20" id="KW-0418">Kinase</keyword>
<evidence type="ECO:0000256" key="12">
    <source>
        <dbReference type="PIRNR" id="PIRNR000853"/>
    </source>
</evidence>
<dbReference type="Proteomes" id="UP000448199">
    <property type="component" value="Unassembled WGS sequence"/>
</dbReference>
<dbReference type="EC" id="2.7.9.1" evidence="4 12"/>
<dbReference type="Gene3D" id="1.10.189.10">
    <property type="entry name" value="Pyruvate Phosphate Dikinase, domain 2"/>
    <property type="match status" value="1"/>
</dbReference>
<evidence type="ECO:0000256" key="14">
    <source>
        <dbReference type="PIRSR" id="PIRSR000853-2"/>
    </source>
</evidence>
<feature type="active site" description="Tele-phosphohistidine intermediate" evidence="13">
    <location>
        <position position="470"/>
    </location>
</feature>
<keyword evidence="20" id="KW-0670">Pyruvate</keyword>
<dbReference type="InterPro" id="IPR013815">
    <property type="entry name" value="ATP_grasp_subdomain_1"/>
</dbReference>
<gene>
    <name evidence="20" type="ORF">GRI69_09190</name>
</gene>
<feature type="binding site" evidence="14">
    <location>
        <position position="576"/>
    </location>
    <ligand>
        <name>substrate</name>
    </ligand>
</feature>
<evidence type="ECO:0000313" key="20">
    <source>
        <dbReference type="EMBL" id="MXO48430.1"/>
    </source>
</evidence>
<dbReference type="Gene3D" id="3.50.30.10">
    <property type="entry name" value="Phosphohistidine domain"/>
    <property type="match status" value="1"/>
</dbReference>
<keyword evidence="6 20" id="KW-0808">Transferase</keyword>
<dbReference type="InterPro" id="IPR036637">
    <property type="entry name" value="Phosphohistidine_dom_sf"/>
</dbReference>
<evidence type="ECO:0000256" key="11">
    <source>
        <dbReference type="ARBA" id="ARBA00022842"/>
    </source>
</evidence>
<dbReference type="PIRSF" id="PIRSF000853">
    <property type="entry name" value="PPDK"/>
    <property type="match status" value="1"/>
</dbReference>
<feature type="binding site" evidence="14">
    <location>
        <position position="782"/>
    </location>
    <ligand>
        <name>substrate</name>
    </ligand>
</feature>
<sequence length="887" mass="96332">MNDTVFTFGGDAPHSNARQKDKTVTGGKGANLAEMASIGLPVPPGFTIATEECLRYLRNPGDFSVNFRADVTQALAHVERTVGKGFGDASDPLLVSVRSGAAVSMPGMMDTVLNLGLNDETVVGLAKTSGDERFAWDSYRRFIQMYGDVVLGLDHGLFEEALEISKEDNGYYSDTELSAEDWKALVAEYKAIAERELGHEFPQDPVEQLWGAIAAVFDSWDTERAKIYRRLNNIPHDMGTAVNVQAMVFGNMGDTSATGVAFTRDPSTGEKAYYGEWLVNAQGEDVVAGIRTPQYLTRARRESAGADKPSMEEAMPDAFGELAHVFELLEKHYKDMQDIEFTVQQGKLWLLQTRNGKRTAKAALKMAVDMVDERLIDEKTAILRIDPMALDQLLHPTLDPDAPRDVLTTGLPASPGAASGKIVLDADTAELWAGRGEKVILVRVETSPEDIHGMHAATGILTARGGMTSHAAVVARGMGRPCVSGASQVSISREGRTLTIGNRELKEGDVITLDGGNGQVMAGEVATNEPELAGDFGTLMEWADKHRRMRVRTNAETETECRMARQFGAEGIGLCRTEHMFFDAGRISAVRQMILADDEAGRRAALAKLLPEQRSDFVTIFEVMAGLPCTIRLLDPPLHEFLPSGDAEFADLAEVTGKTVDQLRRRAGELHEFNPMLGHRGCRLGITYPEIYEMQARAIFEAACQVAKDSGEAPVPEVMIPLVATRRELELLKDVVDRVAGEVFEATGCTVEYLVGTMIELPRAALMAGEIAEVGEFFSFGTNDLTQTTLGVSRDDAGRFLTDYVDKGIFARDPFVSLDIDGVGQLVGLAVERGRATRADIKLGICGEHGGDPASIAFCEKTGLDYVSASPYRVPIARLAAAQASLR</sequence>
<dbReference type="InterPro" id="IPR000121">
    <property type="entry name" value="PEP_util_C"/>
</dbReference>
<dbReference type="InterPro" id="IPR018274">
    <property type="entry name" value="PEP_util_AS"/>
</dbReference>
<accession>A0A844XS56</accession>
<keyword evidence="7 15" id="KW-0479">Metal-binding</keyword>
<evidence type="ECO:0000256" key="15">
    <source>
        <dbReference type="PIRSR" id="PIRSR000853-3"/>
    </source>
</evidence>
<dbReference type="NCBIfam" id="NF004531">
    <property type="entry name" value="PRK05878.1"/>
    <property type="match status" value="1"/>
</dbReference>
<dbReference type="GO" id="GO:0005524">
    <property type="term" value="F:ATP binding"/>
    <property type="evidence" value="ECO:0007669"/>
    <property type="project" value="UniProtKB-UniRule"/>
</dbReference>
<evidence type="ECO:0000256" key="10">
    <source>
        <dbReference type="ARBA" id="ARBA00022840"/>
    </source>
</evidence>
<dbReference type="GO" id="GO:0050242">
    <property type="term" value="F:pyruvate, phosphate dikinase activity"/>
    <property type="evidence" value="ECO:0007669"/>
    <property type="project" value="UniProtKB-UniRule"/>
</dbReference>
<evidence type="ECO:0000256" key="13">
    <source>
        <dbReference type="PIRSR" id="PIRSR000853-1"/>
    </source>
</evidence>
<feature type="region of interest" description="Disordered" evidence="16">
    <location>
        <begin position="1"/>
        <end position="25"/>
    </location>
</feature>
<evidence type="ECO:0000256" key="3">
    <source>
        <dbReference type="ARBA" id="ARBA00007837"/>
    </source>
</evidence>
<comment type="cofactor">
    <cofactor evidence="1 12 15">
        <name>Mg(2+)</name>
        <dbReference type="ChEBI" id="CHEBI:18420"/>
    </cofactor>
</comment>
<feature type="binding site" evidence="15">
    <location>
        <position position="784"/>
    </location>
    <ligand>
        <name>Mg(2+)</name>
        <dbReference type="ChEBI" id="CHEBI:18420"/>
    </ligand>
</feature>
<evidence type="ECO:0000256" key="1">
    <source>
        <dbReference type="ARBA" id="ARBA00001946"/>
    </source>
</evidence>
<dbReference type="EMBL" id="WTYC01000004">
    <property type="protein sequence ID" value="MXO48430.1"/>
    <property type="molecule type" value="Genomic_DNA"/>
</dbReference>
<keyword evidence="10" id="KW-0067">ATP-binding</keyword>
<dbReference type="InterPro" id="IPR023151">
    <property type="entry name" value="PEP_util_CS"/>
</dbReference>
<comment type="similarity">
    <text evidence="3 12">Belongs to the PEP-utilizing enzyme family.</text>
</comment>
<evidence type="ECO:0000256" key="7">
    <source>
        <dbReference type="ARBA" id="ARBA00022723"/>
    </source>
</evidence>
<dbReference type="GO" id="GO:0046872">
    <property type="term" value="F:metal ion binding"/>
    <property type="evidence" value="ECO:0007669"/>
    <property type="project" value="UniProtKB-UniRule"/>
</dbReference>
<dbReference type="Gene3D" id="1.20.80.30">
    <property type="match status" value="1"/>
</dbReference>
<feature type="domain" description="Pyruvate phosphate dikinase AMP/ATP-binding" evidence="18">
    <location>
        <begin position="319"/>
        <end position="373"/>
    </location>
</feature>
<dbReference type="PANTHER" id="PTHR22931:SF9">
    <property type="entry name" value="PYRUVATE, PHOSPHATE DIKINASE 1, CHLOROPLASTIC"/>
    <property type="match status" value="1"/>
</dbReference>
<dbReference type="GO" id="GO:0016301">
    <property type="term" value="F:kinase activity"/>
    <property type="evidence" value="ECO:0007669"/>
    <property type="project" value="UniProtKB-UniRule"/>
</dbReference>
<evidence type="ECO:0000256" key="4">
    <source>
        <dbReference type="ARBA" id="ARBA00011994"/>
    </source>
</evidence>
<feature type="active site" description="Proton donor" evidence="13">
    <location>
        <position position="846"/>
    </location>
</feature>
<dbReference type="RefSeq" id="WP_160727987.1">
    <property type="nucleotide sequence ID" value="NZ_WTYC01000004.1"/>
</dbReference>
<dbReference type="OrthoDB" id="9765468at2"/>
<keyword evidence="11 15" id="KW-0460">Magnesium</keyword>
<feature type="binding site" evidence="14">
    <location>
        <position position="760"/>
    </location>
    <ligand>
        <name>substrate</name>
    </ligand>
</feature>
<comment type="function">
    <text evidence="2">Catalyzes the reversible phosphorylation of pyruvate and phosphate.</text>
</comment>
<organism evidence="20 21">
    <name type="scientific">Qipengyuania vulgaris</name>
    <dbReference type="NCBI Taxonomy" id="291985"/>
    <lineage>
        <taxon>Bacteria</taxon>
        <taxon>Pseudomonadati</taxon>
        <taxon>Pseudomonadota</taxon>
        <taxon>Alphaproteobacteria</taxon>
        <taxon>Sphingomonadales</taxon>
        <taxon>Erythrobacteraceae</taxon>
        <taxon>Qipengyuania</taxon>
    </lineage>
</organism>
<proteinExistence type="inferred from homology"/>
<evidence type="ECO:0000256" key="9">
    <source>
        <dbReference type="ARBA" id="ARBA00022777"/>
    </source>
</evidence>
<dbReference type="Gene3D" id="3.30.470.20">
    <property type="entry name" value="ATP-grasp fold, B domain"/>
    <property type="match status" value="1"/>
</dbReference>
<dbReference type="Gene3D" id="3.20.20.60">
    <property type="entry name" value="Phosphoenolpyruvate-binding domains"/>
    <property type="match status" value="1"/>
</dbReference>
<feature type="binding site" evidence="14">
    <location>
        <position position="784"/>
    </location>
    <ligand>
        <name>substrate</name>
    </ligand>
</feature>
<feature type="binding site" evidence="14">
    <location>
        <position position="781"/>
    </location>
    <ligand>
        <name>substrate</name>
    </ligand>
</feature>
<dbReference type="PROSITE" id="PS00742">
    <property type="entry name" value="PEP_ENZYMES_2"/>
    <property type="match status" value="1"/>
</dbReference>
<dbReference type="AlphaFoldDB" id="A0A844XS56"/>
<feature type="domain" description="Pyruvate phosphate dikinase AMP/ATP-binding" evidence="18">
    <location>
        <begin position="25"/>
        <end position="58"/>
    </location>
</feature>
<feature type="binding site" evidence="15">
    <location>
        <position position="760"/>
    </location>
    <ligand>
        <name>Mg(2+)</name>
        <dbReference type="ChEBI" id="CHEBI:18420"/>
    </ligand>
</feature>
<evidence type="ECO:0000259" key="19">
    <source>
        <dbReference type="Pfam" id="PF02896"/>
    </source>
</evidence>
<dbReference type="Pfam" id="PF01326">
    <property type="entry name" value="PPDK_N"/>
    <property type="match status" value="3"/>
</dbReference>
<evidence type="ECO:0000256" key="2">
    <source>
        <dbReference type="ARBA" id="ARBA00003144"/>
    </source>
</evidence>
<dbReference type="PANTHER" id="PTHR22931">
    <property type="entry name" value="PHOSPHOENOLPYRUVATE DIKINASE-RELATED"/>
    <property type="match status" value="1"/>
</dbReference>
<protein>
    <recommendedName>
        <fullName evidence="5 12">Pyruvate, phosphate dikinase</fullName>
        <ecNumber evidence="4 12">2.7.9.1</ecNumber>
    </recommendedName>
</protein>
<dbReference type="InterPro" id="IPR015813">
    <property type="entry name" value="Pyrv/PenolPyrv_kinase-like_dom"/>
</dbReference>
<dbReference type="SUPFAM" id="SSF51621">
    <property type="entry name" value="Phosphoenolpyruvate/pyruvate domain"/>
    <property type="match status" value="1"/>
</dbReference>
<keyword evidence="8" id="KW-0547">Nucleotide-binding</keyword>